<proteinExistence type="predicted"/>
<dbReference type="KEGG" id="nta:107795326"/>
<dbReference type="PANTHER" id="PTHR11439">
    <property type="entry name" value="GAG-POL-RELATED RETROTRANSPOSON"/>
    <property type="match status" value="1"/>
</dbReference>
<reference evidence="1" key="1">
    <citation type="submission" date="2025-08" db="UniProtKB">
        <authorList>
            <consortium name="RefSeq"/>
        </authorList>
    </citation>
    <scope>IDENTIFICATION</scope>
</reference>
<dbReference type="AlphaFoldDB" id="A0A1S4A9W6"/>
<dbReference type="PaxDb" id="4097-A0A1S4A9W6"/>
<dbReference type="OrthoDB" id="1298796at2759"/>
<dbReference type="OMA" id="QMYSNTD"/>
<dbReference type="PANTHER" id="PTHR11439:SF463">
    <property type="entry name" value="REVERSE TRANSCRIPTASE TY1_COPIA-TYPE DOMAIN-CONTAINING PROTEIN"/>
    <property type="match status" value="1"/>
</dbReference>
<organism evidence="1">
    <name type="scientific">Nicotiana tabacum</name>
    <name type="common">Common tobacco</name>
    <dbReference type="NCBI Taxonomy" id="4097"/>
    <lineage>
        <taxon>Eukaryota</taxon>
        <taxon>Viridiplantae</taxon>
        <taxon>Streptophyta</taxon>
        <taxon>Embryophyta</taxon>
        <taxon>Tracheophyta</taxon>
        <taxon>Spermatophyta</taxon>
        <taxon>Magnoliopsida</taxon>
        <taxon>eudicotyledons</taxon>
        <taxon>Gunneridae</taxon>
        <taxon>Pentapetalae</taxon>
        <taxon>asterids</taxon>
        <taxon>lamiids</taxon>
        <taxon>Solanales</taxon>
        <taxon>Solanaceae</taxon>
        <taxon>Nicotianoideae</taxon>
        <taxon>Nicotianeae</taxon>
        <taxon>Nicotiana</taxon>
    </lineage>
</organism>
<protein>
    <submittedName>
        <fullName evidence="1">Uncharacterized mitochondrial protein AtMg00810-like</fullName>
    </submittedName>
</protein>
<dbReference type="CDD" id="cd09272">
    <property type="entry name" value="RNase_HI_RT_Ty1"/>
    <property type="match status" value="1"/>
</dbReference>
<dbReference type="STRING" id="4097.A0A1S4A9W6"/>
<accession>A0A1S4A9W6</accession>
<name>A0A1S4A9W6_TOBAC</name>
<dbReference type="RefSeq" id="XP_016473427.1">
    <property type="nucleotide sequence ID" value="XM_016617941.1"/>
</dbReference>
<evidence type="ECO:0000313" key="1">
    <source>
        <dbReference type="RefSeq" id="XP_016473427.1"/>
    </source>
</evidence>
<sequence length="121" mass="13854">MSDCKSAKTPMSNSNLLKLNDGVDLTDATRYCRVPGRLQYLSFTRPYISYAVNKLSQFMQSPSDLYWKAVKRVLRSSTSSYILFLDRNLISWSSKKQKIVARSSTEAEYRVVANALAELLW</sequence>
<gene>
    <name evidence="1" type="primary">LOC107795326</name>
</gene>